<dbReference type="Pfam" id="PF00610">
    <property type="entry name" value="DEP"/>
    <property type="match status" value="1"/>
</dbReference>
<feature type="domain" description="PIPK" evidence="14">
    <location>
        <begin position="3471"/>
        <end position="3793"/>
    </location>
</feature>
<feature type="region of interest" description="Disordered" evidence="11">
    <location>
        <begin position="1857"/>
        <end position="1981"/>
    </location>
</feature>
<evidence type="ECO:0000256" key="9">
    <source>
        <dbReference type="PROSITE-ProRule" id="PRU00091"/>
    </source>
</evidence>
<feature type="domain" description="FYVE-type" evidence="12">
    <location>
        <begin position="157"/>
        <end position="217"/>
    </location>
</feature>
<dbReference type="PROSITE" id="PS50186">
    <property type="entry name" value="DEP"/>
    <property type="match status" value="1"/>
</dbReference>
<dbReference type="InterPro" id="IPR044769">
    <property type="entry name" value="PIKfyve_PIPKc"/>
</dbReference>
<evidence type="ECO:0000256" key="6">
    <source>
        <dbReference type="ARBA" id="ARBA00022777"/>
    </source>
</evidence>
<dbReference type="OrthoDB" id="158357at2759"/>
<dbReference type="Gene3D" id="3.30.810.10">
    <property type="entry name" value="2-Layer Sandwich"/>
    <property type="match status" value="1"/>
</dbReference>
<dbReference type="Gene3D" id="3.30.40.10">
    <property type="entry name" value="Zinc/RING finger domain, C3HC4 (zinc finger)"/>
    <property type="match status" value="1"/>
</dbReference>
<dbReference type="FunFam" id="3.30.810.10:FF:000001">
    <property type="entry name" value="1-phosphatidylinositol 3-phosphate 5-kinase FAB1"/>
    <property type="match status" value="1"/>
</dbReference>
<sequence length="3857" mass="421997">MSTRQYGRQQSLGLVTFGNPPTGEREEHTPRSTLSRMFSGWMTPNISRTPHDVIGSPTADAAHLFVHKKSSNLSRLSSRSSTATPDTPKENEGKSFKRQVSKSRSLNSVRESHTHAEILPHNEPRTSDWVKQRILSLGDILATRDDESDHSIYWAPDDQCRSCYQCGAQFTTFRRRHHCRICGQIYCWNCCHSRVDCSTVGIDEVMRLCVFCEKIVNDSSASIKETEVDDGRGSASSVDQLPTSTFLSKSVLPPTRFDSDREVASTAHLFIPPSFTGSARRAAKLKAEALNEEKKNVVSKPVELDIIISSPKLNTRASASADGISVALPQKSDTGSGGVDENEKEKAGVADQSVGVNEDSTGMHKALLDDGSVKGLKSEPMTVINFDMGSGKQTPVKQTASTLADSIDASHIPDDGVDLKGISVIMMKNIIAHALAIPGKFKLGDRRFRLKTYSNCFVASDFIDWLLLGEYVSDRDAAIELGERMVSHDLIKSAADHENSFRDDYLLFRFTDTATAKPPIATRYSIANLVPRPCMPNFGKEPSVSDGIYYQPAVPNLQRGKDTLDMSLAKHRVKRSNSFFANLPGVDVVRSSSLDPGILASLSSLSSGDLDTARFKPGVLSDMKQQFGGTSVATDLSRSKSSAFKPMGGGHSISVIKPIPYVKEEESVIGSTTSKLPDAHEQSESAVDRLVESHTNRHSRTISRNAEADILLHNSSGEPLKLGQNPRLRGKEFKSKLSNQVPVQPSTGISLREQKKTEDQYIRFISDAVRQRRLRMCSQILCDMGLSVSWVSTVESLAQEAVVQVRTPALGSADPMDIRQWIKTKIIPYGAKSDSQCIHGVVCAQHLVHKKMRTDITNPRILLLNSSIEYDQTHAITSMEDVFKKDQLLKSLQLQIDLIKCHRPDVVLVSGSVAYKAQEMFLAENISLAVNVKRSTLDFVKRCTGAEIQESMAEMRVSKTSIVGTCGRFFIGTVTAGKPLMYFTECNPRRGVTITLRGADEATLKKVKQALSFITFVSYCGFIESFYLSDVFAVIPEDERDKETIACNITDNPKKSHRDRFCSLANQSVLSTSPMVDFDIPYLYSSKGKAMLSYFPSGLYTTRRLQASNYQTLPIDLRTAYLLKQHPAEREPKKHLLSNPLPKPFDAVRTDWDSRSKYHPGKDIHFAMLHDERQPMETQAASDANGEESQFSNRKLASWDALNPAMHQSIQVLYSVELPGNGEQPARMCLKPKKMDFYYYGDKDQSLGSFLSRYCFNTHACPSETCDRPLSEHKRIFSHQDARISFINIPSNVIRGQEQTLLMWSICHECMKYGPCIPVSEETWCMSFGKFLELSFHEKTLGCRVTQITNESGMMKLVEDKHSFHRNHNRYYGLNDQAVVVQYDKIDMLLEVVVPPTIVTSKPVPLKCGEFLSAVVQLQKEMQMLFESLSLQLACLYVRARESGSQTFASHAHKLLRRSFIEASLYGSRVDQIARHAHAKHIHGQSHTESELGGTTDDFDDEDEESLRSALPEGTYVSDSSRQSSALQEGDHVDSDVSSLNVSRMSFVVSTNVSATVSSVPVQYVAPEENTTTMTTVSVHEEDDDSGLDQPAVEGWEGAVLTGSNASSRGIPDTVSGVEVAAIDTNRTNEYDTPRDAEVGEGISNMLPCVREIVADNVTDTSADSLPAIPSKEMTSLAENSDLQCSRSKSISRDSMTQVIPLSAGDQIGKDTINEIIKAHQLDTSTISDITGRPFREGPPSLTPDLIEDKGDSEASAHGAKVRVHSKAIEVALPNGEKENENVRDQLSPPPEVGGDNPALQRDLILAKEHTEAMERSKKYIQMRKASQVSDGGIPMQTYHRFASLANAPTTVIRIPTESDHPAVPDAAELDSPGVRAGEDEDVSLSPNAEEVSGPLIVQTSPEEDDDARDRSYSRELPPPLPDCEFTSNGRYPSARLNKPAPPQTDIPRDPAETQEDCVRELPPPLPASPSESEEEELLRMEPPSFLSVDIQNYDDAQFEGDEKTLPASEVTSGDGAEEMLSDDSYQIPVSETRLPGSLLRLEPIKPEMRRSISAASSAALALEKFERSSMSLRARAEESNNAKNKMQPCGSAPLPRRLTARSSSLYLPLQGTQDEDTGDPLNGTQDEGTDDFGEFSSYKFTSIKPSPTPERKMSANSILAKAKANLKPLTGFAELLDESLHPMGFVSSSTQAPSAGLSLALDDRTAQPLIRHATFPRMMSLTLGQGSDSIGYHSPGMLAEDAAAGVPLPPAVDLLDDEAIFGEPMVTGPPAMNVVDDAGASVNQISTESSSDMPAVAGSPLLGTKKPIDSTQSAKPISSAAVRFLESGEKASVVADDKGENPPLEILPGDYATSPATSTAPPSPVQERADTLESEAAYIEAKSVVSDSASKPTPSSIENDSTIPKIEGIAGSASALAVKRIAKSGSVSGNGVLSGMFSPALSLSGYLEHQSSRASMTDRTAPGSPVSVRSVPTQSCIVDGESESAESTMSADPLTIHSDLESYKSADVESNDVDFQEAGVSDSESLQNPSDVVKATIMIGDVPIILFNTRRLSKKVSLADLRGEEIFNPDATVTDDESPRTIDTISEKEDDHDDESYMLTAHTQGRRSTDVLMHAGSADRLIFAKKSQLNRDSSNLRSKASSVSQTHQPFQPTKVLRRHSLCEKNPCEECESDRVSNQDVYLPNTEATASKVNDDKMTLQMGSSTGANATSKVSKIQSQRKLSDDILSDIDIANKDTKLPSTVVDTLPSTSSHVNTQREDAGLESTILKSITEVSDATSARISDQELVGLHVTLMSDIDELVMFWNTELRRAYASSISAKDTPTKSPKNEGHSRWNTPVEFINLPFEMNDPNFDPAVELGTSPTSSIKQDARQPTSFLNVGSVMAAVQRARSSSYQNEDEKKNEVDNGTSRDMGHLRGKENVLLNSGLITPEEAIHSRSRFMTTAHIEGLQSDAYFEDWSDLLLSPRNDQFSVVNFDLNTMDLTPNAVMSPTSITNKSPFWRISSKVTELDDSLISAEAVALLPRRKFGQSLEEVTQEIGTQTPPQEQRAPVSSRNFGSLMSRIRAGTSDPIAAMTHGIVPMDNFVTSSINPRAVTSTPARFETDEAPAAPGTGEASDIYIEIGDQSDSSALRALASQPPPIFAMNTDITPSISDLGSQIVPKRSVSPRSSTPSAEPPRPPLTPIPSQSQDFYDFSLLDSVAAKKIKDDMETLCRSITRKTQPPPKQQLSVPSLSKAHYQLPATELPYIMLIDDEPSTLIAYFLASMPYRKKLNETMTVRPRTESSASGYNTAGNPSVFENRSPSAAGGENANAAEPNPMKPVMTKQKTGGGPPDARKASRLKNVHNIAKVNGVKAGGSALRDTSNDLMKPNSEVLDEKVTGRADRQGVLSKLDLSTNTPERTTQLRYTSVSPSPAPTTAYFKTASQQKKSQGKQPKHSIASQAPVRIPYTSIGGVDAPSVMNMINNRGQYSPNSGMLRVPADTSNGVGSVANMLGAEEPIEDSPSFSADGQDRKGSESPHIQLQVVDDTTVFGIRIVWARRFHRLRELCTEGEDKFIRSLSRCAVWEATGGKSGSTFLRTLDGRYVLKQMSRVEVASVIDLSEAYLKYMFESIRANRPTVLAKVLGIYQISMVDRKTSKTSKVAFIVMENVFYGRKIDVAFDLKGSQRSRYAETSDKNAVLLDENFVEFITDTPIYLRGHTKLVLETAVASDALFLCNNNVMDYSLLIGINYESKELVVGIIDYIRTYTLDKKMETWVKSSGILGGSGKMPTVISPNLYMKRFRTAVEDYFIRLPDKWTGKTIPLSYPDLYRDLKGPATEATNNTTLSPAVQTDSDTARAKTHSAGDEKEKARMI</sequence>
<feature type="region of interest" description="Disordered" evidence="11">
    <location>
        <begin position="3823"/>
        <end position="3857"/>
    </location>
</feature>
<feature type="compositionally biased region" description="Polar residues" evidence="11">
    <location>
        <begin position="1517"/>
        <end position="1527"/>
    </location>
</feature>
<evidence type="ECO:0000256" key="3">
    <source>
        <dbReference type="ARBA" id="ARBA00022723"/>
    </source>
</evidence>
<reference evidence="15 16" key="1">
    <citation type="submission" date="2011-02" db="EMBL/GenBank/DDBJ databases">
        <title>The Genome Sequence of Sphaeroforma arctica JP610.</title>
        <authorList>
            <consortium name="The Broad Institute Genome Sequencing Platform"/>
            <person name="Russ C."/>
            <person name="Cuomo C."/>
            <person name="Young S.K."/>
            <person name="Zeng Q."/>
            <person name="Gargeya S."/>
            <person name="Alvarado L."/>
            <person name="Berlin A."/>
            <person name="Chapman S.B."/>
            <person name="Chen Z."/>
            <person name="Freedman E."/>
            <person name="Gellesch M."/>
            <person name="Goldberg J."/>
            <person name="Griggs A."/>
            <person name="Gujja S."/>
            <person name="Heilman E."/>
            <person name="Heiman D."/>
            <person name="Howarth C."/>
            <person name="Mehta T."/>
            <person name="Neiman D."/>
            <person name="Pearson M."/>
            <person name="Roberts A."/>
            <person name="Saif S."/>
            <person name="Shea T."/>
            <person name="Shenoy N."/>
            <person name="Sisk P."/>
            <person name="Stolte C."/>
            <person name="Sykes S."/>
            <person name="White J."/>
            <person name="Yandava C."/>
            <person name="Burger G."/>
            <person name="Gray M.W."/>
            <person name="Holland P.W.H."/>
            <person name="King N."/>
            <person name="Lang F.B.F."/>
            <person name="Roger A.J."/>
            <person name="Ruiz-Trillo I."/>
            <person name="Haas B."/>
            <person name="Nusbaum C."/>
            <person name="Birren B."/>
        </authorList>
    </citation>
    <scope>NUCLEOTIDE SEQUENCE [LARGE SCALE GENOMIC DNA]</scope>
    <source>
        <strain evidence="15 16">JP610</strain>
    </source>
</reference>
<dbReference type="SMART" id="SM00064">
    <property type="entry name" value="FYVE"/>
    <property type="match status" value="1"/>
</dbReference>
<dbReference type="InterPro" id="IPR002498">
    <property type="entry name" value="PInositol-4-P-4/5-kinase_core"/>
</dbReference>
<keyword evidence="16" id="KW-1185">Reference proteome</keyword>
<keyword evidence="3" id="KW-0479">Metal-binding</keyword>
<feature type="compositionally biased region" description="Basic and acidic residues" evidence="11">
    <location>
        <begin position="3838"/>
        <end position="3857"/>
    </location>
</feature>
<dbReference type="GO" id="GO:0046854">
    <property type="term" value="P:phosphatidylinositol phosphate biosynthetic process"/>
    <property type="evidence" value="ECO:0007669"/>
    <property type="project" value="TreeGrafter"/>
</dbReference>
<evidence type="ECO:0000256" key="11">
    <source>
        <dbReference type="SAM" id="MobiDB-lite"/>
    </source>
</evidence>
<dbReference type="eggNOG" id="KOG0230">
    <property type="taxonomic scope" value="Eukaryota"/>
</dbReference>
<feature type="region of interest" description="Disordered" evidence="11">
    <location>
        <begin position="3409"/>
        <end position="3442"/>
    </location>
</feature>
<feature type="region of interest" description="Disordered" evidence="11">
    <location>
        <begin position="2890"/>
        <end position="2918"/>
    </location>
</feature>
<dbReference type="Gene3D" id="3.30.800.10">
    <property type="entry name" value="Phosphatidylinositol Phosphate Kinase II Beta"/>
    <property type="match status" value="1"/>
</dbReference>
<dbReference type="InterPro" id="IPR013083">
    <property type="entry name" value="Znf_RING/FYVE/PHD"/>
</dbReference>
<dbReference type="GO" id="GO:0000285">
    <property type="term" value="F:1-phosphatidylinositol-3-phosphate 5-kinase activity"/>
    <property type="evidence" value="ECO:0007669"/>
    <property type="project" value="UniProtKB-EC"/>
</dbReference>
<dbReference type="InterPro" id="IPR002423">
    <property type="entry name" value="Cpn60/GroEL/TCP-1"/>
</dbReference>
<evidence type="ECO:0000313" key="16">
    <source>
        <dbReference type="Proteomes" id="UP000054560"/>
    </source>
</evidence>
<feature type="region of interest" description="Disordered" evidence="11">
    <location>
        <begin position="3162"/>
        <end position="3190"/>
    </location>
</feature>
<dbReference type="InterPro" id="IPR027483">
    <property type="entry name" value="PInositol-4-P-4/5-kinase_C_sf"/>
</dbReference>
<feature type="compositionally biased region" description="Polar residues" evidence="11">
    <location>
        <begin position="1"/>
        <end position="13"/>
    </location>
</feature>
<feature type="region of interest" description="Disordered" evidence="11">
    <location>
        <begin position="1776"/>
        <end position="1798"/>
    </location>
</feature>
<feature type="region of interest" description="Disordered" evidence="11">
    <location>
        <begin position="327"/>
        <end position="350"/>
    </location>
</feature>
<accession>A0A0L0GDX3</accession>
<feature type="compositionally biased region" description="Low complexity" evidence="11">
    <location>
        <begin position="3304"/>
        <end position="3319"/>
    </location>
</feature>
<dbReference type="CDD" id="cd17300">
    <property type="entry name" value="PIPKc_PIKfyve"/>
    <property type="match status" value="1"/>
</dbReference>
<feature type="region of interest" description="Disordered" evidence="11">
    <location>
        <begin position="3501"/>
        <end position="3521"/>
    </location>
</feature>
<dbReference type="PANTHER" id="PTHR45748:SF7">
    <property type="entry name" value="1-PHOSPHATIDYLINOSITOL 3-PHOSPHATE 5-KINASE-RELATED"/>
    <property type="match status" value="1"/>
</dbReference>
<keyword evidence="2 10" id="KW-0808">Transferase</keyword>
<dbReference type="SUPFAM" id="SSF52029">
    <property type="entry name" value="GroEL apical domain-like"/>
    <property type="match status" value="1"/>
</dbReference>
<dbReference type="InterPro" id="IPR036390">
    <property type="entry name" value="WH_DNA-bd_sf"/>
</dbReference>
<dbReference type="SMART" id="SM00330">
    <property type="entry name" value="PIPKc"/>
    <property type="match status" value="1"/>
</dbReference>
<evidence type="ECO:0000256" key="2">
    <source>
        <dbReference type="ARBA" id="ARBA00022679"/>
    </source>
</evidence>
<dbReference type="Pfam" id="PF00118">
    <property type="entry name" value="Cpn60_TCP1"/>
    <property type="match status" value="1"/>
</dbReference>
<dbReference type="Gene3D" id="1.10.10.10">
    <property type="entry name" value="Winged helix-like DNA-binding domain superfamily/Winged helix DNA-binding domain"/>
    <property type="match status" value="1"/>
</dbReference>
<evidence type="ECO:0000259" key="13">
    <source>
        <dbReference type="PROSITE" id="PS50186"/>
    </source>
</evidence>
<keyword evidence="5 9" id="KW-0863">Zinc-finger</keyword>
<dbReference type="InterPro" id="IPR027484">
    <property type="entry name" value="PInositol-4-P-5-kinase_N"/>
</dbReference>
<evidence type="ECO:0000256" key="1">
    <source>
        <dbReference type="ARBA" id="ARBA00012009"/>
    </source>
</evidence>
<keyword evidence="4 10" id="KW-0547">Nucleotide-binding</keyword>
<evidence type="ECO:0000259" key="14">
    <source>
        <dbReference type="PROSITE" id="PS51455"/>
    </source>
</evidence>
<feature type="compositionally biased region" description="Polar residues" evidence="11">
    <location>
        <begin position="3285"/>
        <end position="3303"/>
    </location>
</feature>
<proteinExistence type="predicted"/>
<evidence type="ECO:0000256" key="5">
    <source>
        <dbReference type="ARBA" id="ARBA00022771"/>
    </source>
</evidence>
<feature type="compositionally biased region" description="Polar residues" evidence="11">
    <location>
        <begin position="2386"/>
        <end position="2403"/>
    </location>
</feature>
<dbReference type="SMART" id="SM00049">
    <property type="entry name" value="DEP"/>
    <property type="match status" value="1"/>
</dbReference>
<dbReference type="InterPro" id="IPR011011">
    <property type="entry name" value="Znf_FYVE_PHD"/>
</dbReference>
<feature type="region of interest" description="Disordered" evidence="11">
    <location>
        <begin position="1478"/>
        <end position="1533"/>
    </location>
</feature>
<dbReference type="GeneID" id="25901314"/>
<dbReference type="FunFam" id="3.50.7.10:FF:000007">
    <property type="entry name" value="1-phosphatidylinositol 3-phosphate 5-kinase isoform X1"/>
    <property type="match status" value="1"/>
</dbReference>
<dbReference type="Pfam" id="PF01504">
    <property type="entry name" value="PIP5K"/>
    <property type="match status" value="2"/>
</dbReference>
<feature type="region of interest" description="Disordered" evidence="11">
    <location>
        <begin position="2384"/>
        <end position="2403"/>
    </location>
</feature>
<dbReference type="InterPro" id="IPR017455">
    <property type="entry name" value="Znf_FYVE-rel"/>
</dbReference>
<dbReference type="EC" id="2.7.1.150" evidence="1"/>
<evidence type="ECO:0000256" key="4">
    <source>
        <dbReference type="ARBA" id="ARBA00022741"/>
    </source>
</evidence>
<dbReference type="CDD" id="cd15725">
    <property type="entry name" value="FYVE_PIKfyve_Fab1"/>
    <property type="match status" value="1"/>
</dbReference>
<dbReference type="InterPro" id="IPR000591">
    <property type="entry name" value="DEP_dom"/>
</dbReference>
<name>A0A0L0GDX3_9EUKA</name>
<feature type="region of interest" description="Disordered" evidence="11">
    <location>
        <begin position="3280"/>
        <end position="3342"/>
    </location>
</feature>
<dbReference type="STRING" id="667725.A0A0L0GDX3"/>
<feature type="region of interest" description="Disordered" evidence="11">
    <location>
        <begin position="1"/>
        <end position="32"/>
    </location>
</feature>
<dbReference type="PROSITE" id="PS50178">
    <property type="entry name" value="ZF_FYVE"/>
    <property type="match status" value="1"/>
</dbReference>
<dbReference type="Proteomes" id="UP000054560">
    <property type="component" value="Unassembled WGS sequence"/>
</dbReference>
<feature type="compositionally biased region" description="Polar residues" evidence="11">
    <location>
        <begin position="3823"/>
        <end position="3837"/>
    </location>
</feature>
<dbReference type="GO" id="GO:0010008">
    <property type="term" value="C:endosome membrane"/>
    <property type="evidence" value="ECO:0007669"/>
    <property type="project" value="TreeGrafter"/>
</dbReference>
<dbReference type="GO" id="GO:0035556">
    <property type="term" value="P:intracellular signal transduction"/>
    <property type="evidence" value="ECO:0007669"/>
    <property type="project" value="InterPro"/>
</dbReference>
<dbReference type="Gene3D" id="3.50.7.10">
    <property type="entry name" value="GroEL"/>
    <property type="match status" value="1"/>
</dbReference>
<feature type="region of interest" description="Disordered" evidence="11">
    <location>
        <begin position="2334"/>
        <end position="2370"/>
    </location>
</feature>
<dbReference type="Pfam" id="PF01363">
    <property type="entry name" value="FYVE"/>
    <property type="match status" value="1"/>
</dbReference>
<evidence type="ECO:0000256" key="10">
    <source>
        <dbReference type="PROSITE-ProRule" id="PRU00781"/>
    </source>
</evidence>
<dbReference type="SUPFAM" id="SSF57903">
    <property type="entry name" value="FYVE/PHD zinc finger"/>
    <property type="match status" value="1"/>
</dbReference>
<dbReference type="RefSeq" id="XP_014160968.1">
    <property type="nucleotide sequence ID" value="XM_014305493.1"/>
</dbReference>
<feature type="region of interest" description="Disordered" evidence="11">
    <location>
        <begin position="2110"/>
        <end position="2132"/>
    </location>
</feature>
<evidence type="ECO:0000256" key="8">
    <source>
        <dbReference type="ARBA" id="ARBA00022840"/>
    </source>
</evidence>
<dbReference type="PANTHER" id="PTHR45748">
    <property type="entry name" value="1-PHOSPHATIDYLINOSITOL 3-PHOSPHATE 5-KINASE-RELATED"/>
    <property type="match status" value="1"/>
</dbReference>
<feature type="region of interest" description="Disordered" evidence="11">
    <location>
        <begin position="2001"/>
        <end position="2022"/>
    </location>
</feature>
<dbReference type="GO" id="GO:0005524">
    <property type="term" value="F:ATP binding"/>
    <property type="evidence" value="ECO:0007669"/>
    <property type="project" value="UniProtKB-UniRule"/>
</dbReference>
<dbReference type="InterPro" id="IPR027409">
    <property type="entry name" value="GroEL-like_apical_dom_sf"/>
</dbReference>
<dbReference type="SUPFAM" id="SSF46785">
    <property type="entry name" value="Winged helix' DNA-binding domain"/>
    <property type="match status" value="1"/>
</dbReference>
<dbReference type="InterPro" id="IPR036388">
    <property type="entry name" value="WH-like_DNA-bd_sf"/>
</dbReference>
<evidence type="ECO:0000313" key="15">
    <source>
        <dbReference type="EMBL" id="KNC87066.1"/>
    </source>
</evidence>
<keyword evidence="8 10" id="KW-0067">ATP-binding</keyword>
<protein>
    <recommendedName>
        <fullName evidence="1">1-phosphatidylinositol-3-phosphate 5-kinase</fullName>
        <ecNumber evidence="1">2.7.1.150</ecNumber>
    </recommendedName>
</protein>
<dbReference type="PROSITE" id="PS51455">
    <property type="entry name" value="PIPK"/>
    <property type="match status" value="1"/>
</dbReference>
<dbReference type="GO" id="GO:0008270">
    <property type="term" value="F:zinc ion binding"/>
    <property type="evidence" value="ECO:0007669"/>
    <property type="project" value="UniProtKB-KW"/>
</dbReference>
<keyword evidence="7" id="KW-0862">Zinc</keyword>
<dbReference type="InterPro" id="IPR000306">
    <property type="entry name" value="Znf_FYVE"/>
</dbReference>
<feature type="domain" description="DEP" evidence="13">
    <location>
        <begin position="431"/>
        <end position="512"/>
    </location>
</feature>
<feature type="compositionally biased region" description="Pro residues" evidence="11">
    <location>
        <begin position="3176"/>
        <end position="3185"/>
    </location>
</feature>
<feature type="region of interest" description="Disordered" evidence="11">
    <location>
        <begin position="2453"/>
        <end position="2473"/>
    </location>
</feature>
<gene>
    <name evidence="15" type="ORF">SARC_00810</name>
</gene>
<dbReference type="EMBL" id="KQ241624">
    <property type="protein sequence ID" value="KNC87066.1"/>
    <property type="molecule type" value="Genomic_DNA"/>
</dbReference>
<evidence type="ECO:0000259" key="12">
    <source>
        <dbReference type="PROSITE" id="PS50178"/>
    </source>
</evidence>
<feature type="region of interest" description="Disordered" evidence="11">
    <location>
        <begin position="73"/>
        <end position="117"/>
    </location>
</feature>
<dbReference type="CDD" id="cd04371">
    <property type="entry name" value="DEP"/>
    <property type="match status" value="1"/>
</dbReference>
<evidence type="ECO:0000256" key="7">
    <source>
        <dbReference type="ARBA" id="ARBA00022833"/>
    </source>
</evidence>
<organism evidence="15 16">
    <name type="scientific">Sphaeroforma arctica JP610</name>
    <dbReference type="NCBI Taxonomy" id="667725"/>
    <lineage>
        <taxon>Eukaryota</taxon>
        <taxon>Ichthyosporea</taxon>
        <taxon>Ichthyophonida</taxon>
        <taxon>Sphaeroforma</taxon>
    </lineage>
</organism>
<keyword evidence="6 10" id="KW-0418">Kinase</keyword>
<dbReference type="SUPFAM" id="SSF56104">
    <property type="entry name" value="SAICAR synthase-like"/>
    <property type="match status" value="1"/>
</dbReference>
<feature type="compositionally biased region" description="Basic and acidic residues" evidence="11">
    <location>
        <begin position="1947"/>
        <end position="1960"/>
    </location>
</feature>